<protein>
    <submittedName>
        <fullName evidence="2">Uncharacterized protein</fullName>
    </submittedName>
</protein>
<keyword evidence="3" id="KW-1185">Reference proteome</keyword>
<feature type="transmembrane region" description="Helical" evidence="1">
    <location>
        <begin position="116"/>
        <end position="137"/>
    </location>
</feature>
<sequence length="225" mass="25678">MNRYFTEAVLLYTAYVFSGLRQPTANKVSASVFWLLPMSATLVVGILQFLIMLRAYRLWDHKQAIRRVLLAVFVASMAGTLVLSVRMALALMRTEVVLPPRVIVCAISKVPKDTPFLMGILLLFNLFVLSVSFYNALERPRRHESEVFHSLRRDGAKVYFIVCLLWILLLITSILAEMLVYFPILILAWSVGVNLTSRMHLRIEGLGRSNVAHRTMIYSTPEDYP</sequence>
<feature type="transmembrane region" description="Helical" evidence="1">
    <location>
        <begin position="158"/>
        <end position="176"/>
    </location>
</feature>
<gene>
    <name evidence="2" type="ORF">EDD18DRAFT_1329604</name>
</gene>
<keyword evidence="1" id="KW-1133">Transmembrane helix</keyword>
<name>A0AA39QAP6_9AGAR</name>
<dbReference type="AlphaFoldDB" id="A0AA39QAP6"/>
<accession>A0AA39QAP6</accession>
<proteinExistence type="predicted"/>
<organism evidence="2 3">
    <name type="scientific">Armillaria luteobubalina</name>
    <dbReference type="NCBI Taxonomy" id="153913"/>
    <lineage>
        <taxon>Eukaryota</taxon>
        <taxon>Fungi</taxon>
        <taxon>Dikarya</taxon>
        <taxon>Basidiomycota</taxon>
        <taxon>Agaricomycotina</taxon>
        <taxon>Agaricomycetes</taxon>
        <taxon>Agaricomycetidae</taxon>
        <taxon>Agaricales</taxon>
        <taxon>Marasmiineae</taxon>
        <taxon>Physalacriaceae</taxon>
        <taxon>Armillaria</taxon>
    </lineage>
</organism>
<reference evidence="2" key="1">
    <citation type="submission" date="2023-06" db="EMBL/GenBank/DDBJ databases">
        <authorList>
            <consortium name="Lawrence Berkeley National Laboratory"/>
            <person name="Ahrendt S."/>
            <person name="Sahu N."/>
            <person name="Indic B."/>
            <person name="Wong-Bajracharya J."/>
            <person name="Merenyi Z."/>
            <person name="Ke H.-M."/>
            <person name="Monk M."/>
            <person name="Kocsube S."/>
            <person name="Drula E."/>
            <person name="Lipzen A."/>
            <person name="Balint B."/>
            <person name="Henrissat B."/>
            <person name="Andreopoulos B."/>
            <person name="Martin F.M."/>
            <person name="Harder C.B."/>
            <person name="Rigling D."/>
            <person name="Ford K.L."/>
            <person name="Foster G.D."/>
            <person name="Pangilinan J."/>
            <person name="Papanicolaou A."/>
            <person name="Barry K."/>
            <person name="LaButti K."/>
            <person name="Viragh M."/>
            <person name="Koriabine M."/>
            <person name="Yan M."/>
            <person name="Riley R."/>
            <person name="Champramary S."/>
            <person name="Plett K.L."/>
            <person name="Tsai I.J."/>
            <person name="Slot J."/>
            <person name="Sipos G."/>
            <person name="Plett J."/>
            <person name="Nagy L.G."/>
            <person name="Grigoriev I.V."/>
        </authorList>
    </citation>
    <scope>NUCLEOTIDE SEQUENCE</scope>
    <source>
        <strain evidence="2">HWK02</strain>
    </source>
</reference>
<dbReference type="EMBL" id="JAUEPU010000009">
    <property type="protein sequence ID" value="KAK0499360.1"/>
    <property type="molecule type" value="Genomic_DNA"/>
</dbReference>
<keyword evidence="1" id="KW-0472">Membrane</keyword>
<feature type="transmembrane region" description="Helical" evidence="1">
    <location>
        <begin position="32"/>
        <end position="56"/>
    </location>
</feature>
<feature type="transmembrane region" description="Helical" evidence="1">
    <location>
        <begin position="68"/>
        <end position="89"/>
    </location>
</feature>
<evidence type="ECO:0000313" key="3">
    <source>
        <dbReference type="Proteomes" id="UP001175228"/>
    </source>
</evidence>
<comment type="caution">
    <text evidence="2">The sequence shown here is derived from an EMBL/GenBank/DDBJ whole genome shotgun (WGS) entry which is preliminary data.</text>
</comment>
<dbReference type="Proteomes" id="UP001175228">
    <property type="component" value="Unassembled WGS sequence"/>
</dbReference>
<evidence type="ECO:0000256" key="1">
    <source>
        <dbReference type="SAM" id="Phobius"/>
    </source>
</evidence>
<keyword evidence="1" id="KW-0812">Transmembrane</keyword>
<evidence type="ECO:0000313" key="2">
    <source>
        <dbReference type="EMBL" id="KAK0499360.1"/>
    </source>
</evidence>